<accession>A0A8J9VR55</accession>
<dbReference type="Proteomes" id="UP000838878">
    <property type="component" value="Chromosome 5"/>
</dbReference>
<dbReference type="SUPFAM" id="SSF75304">
    <property type="entry name" value="Amidase signature (AS) enzymes"/>
    <property type="match status" value="1"/>
</dbReference>
<organism evidence="2 3">
    <name type="scientific">Brenthis ino</name>
    <name type="common">lesser marbled fritillary</name>
    <dbReference type="NCBI Taxonomy" id="405034"/>
    <lineage>
        <taxon>Eukaryota</taxon>
        <taxon>Metazoa</taxon>
        <taxon>Ecdysozoa</taxon>
        <taxon>Arthropoda</taxon>
        <taxon>Hexapoda</taxon>
        <taxon>Insecta</taxon>
        <taxon>Pterygota</taxon>
        <taxon>Neoptera</taxon>
        <taxon>Endopterygota</taxon>
        <taxon>Lepidoptera</taxon>
        <taxon>Glossata</taxon>
        <taxon>Ditrysia</taxon>
        <taxon>Papilionoidea</taxon>
        <taxon>Nymphalidae</taxon>
        <taxon>Heliconiinae</taxon>
        <taxon>Argynnini</taxon>
        <taxon>Brenthis</taxon>
    </lineage>
</organism>
<evidence type="ECO:0000259" key="1">
    <source>
        <dbReference type="Pfam" id="PF01425"/>
    </source>
</evidence>
<feature type="non-terminal residue" evidence="2">
    <location>
        <position position="214"/>
    </location>
</feature>
<dbReference type="PANTHER" id="PTHR43372:SF3">
    <property type="entry name" value="AT07710P-RELATED"/>
    <property type="match status" value="1"/>
</dbReference>
<proteinExistence type="predicted"/>
<dbReference type="EMBL" id="OV170225">
    <property type="protein sequence ID" value="CAH0725395.1"/>
    <property type="molecule type" value="Genomic_DNA"/>
</dbReference>
<dbReference type="AlphaFoldDB" id="A0A8J9VR55"/>
<dbReference type="InterPro" id="IPR023631">
    <property type="entry name" value="Amidase_dom"/>
</dbReference>
<dbReference type="GO" id="GO:0012505">
    <property type="term" value="C:endomembrane system"/>
    <property type="evidence" value="ECO:0007669"/>
    <property type="project" value="TreeGrafter"/>
</dbReference>
<keyword evidence="3" id="KW-1185">Reference proteome</keyword>
<dbReference type="OrthoDB" id="6428749at2759"/>
<dbReference type="PANTHER" id="PTHR43372">
    <property type="entry name" value="FATTY-ACID AMIDE HYDROLASE"/>
    <property type="match status" value="1"/>
</dbReference>
<dbReference type="Pfam" id="PF01425">
    <property type="entry name" value="Amidase"/>
    <property type="match status" value="1"/>
</dbReference>
<gene>
    <name evidence="2" type="ORF">BINO364_LOCUS10983</name>
</gene>
<dbReference type="InterPro" id="IPR052739">
    <property type="entry name" value="FAAH2"/>
</dbReference>
<evidence type="ECO:0000313" key="2">
    <source>
        <dbReference type="EMBL" id="CAH0725395.1"/>
    </source>
</evidence>
<feature type="domain" description="Amidase" evidence="1">
    <location>
        <begin position="12"/>
        <end position="198"/>
    </location>
</feature>
<dbReference type="Gene3D" id="3.90.1300.10">
    <property type="entry name" value="Amidase signature (AS) domain"/>
    <property type="match status" value="1"/>
</dbReference>
<protein>
    <recommendedName>
        <fullName evidence="1">Amidase domain-containing protein</fullName>
    </recommendedName>
</protein>
<sequence>MTEATRSAALLRVHSGVRRAVRRAARHLRDCGATLSEEKFTEFEDSVEMSVSVFFSMKDIPNMLQDPANPKHERSLALELAKLCAGCGTRSLQALGFALLRRHRLGLSRAALPRHAARAAALAAKLSTRLARGVLIYPAHCSLAHAHGAVFARASGVAYSMLFNVLGLPATVVPAGMHDGLPLALQIISAPNQDRLCLAVAQELEKCFGGWHPA</sequence>
<reference evidence="2" key="1">
    <citation type="submission" date="2021-12" db="EMBL/GenBank/DDBJ databases">
        <authorList>
            <person name="Martin H S."/>
        </authorList>
    </citation>
    <scope>NUCLEOTIDE SEQUENCE</scope>
</reference>
<evidence type="ECO:0000313" key="3">
    <source>
        <dbReference type="Proteomes" id="UP000838878"/>
    </source>
</evidence>
<dbReference type="InterPro" id="IPR036928">
    <property type="entry name" value="AS_sf"/>
</dbReference>
<name>A0A8J9VR55_9NEOP</name>